<gene>
    <name evidence="3" type="ORF">A2664_03855</name>
</gene>
<keyword evidence="1" id="KW-0812">Transmembrane</keyword>
<dbReference type="PANTHER" id="PTHR30373:SF2">
    <property type="entry name" value="UPF0603 PROTEIN YGCG"/>
    <property type="match status" value="1"/>
</dbReference>
<dbReference type="AlphaFoldDB" id="A0A1G2M1F1"/>
<keyword evidence="1" id="KW-1133">Transmembrane helix</keyword>
<name>A0A1G2M1F1_9BACT</name>
<keyword evidence="1" id="KW-0472">Membrane</keyword>
<reference evidence="3 4" key="1">
    <citation type="journal article" date="2016" name="Nat. Commun.">
        <title>Thousands of microbial genomes shed light on interconnected biogeochemical processes in an aquifer system.</title>
        <authorList>
            <person name="Anantharaman K."/>
            <person name="Brown C.T."/>
            <person name="Hug L.A."/>
            <person name="Sharon I."/>
            <person name="Castelle C.J."/>
            <person name="Probst A.J."/>
            <person name="Thomas B.C."/>
            <person name="Singh A."/>
            <person name="Wilkins M.J."/>
            <person name="Karaoz U."/>
            <person name="Brodie E.L."/>
            <person name="Williams K.H."/>
            <person name="Hubbard S.S."/>
            <person name="Banfield J.F."/>
        </authorList>
    </citation>
    <scope>NUCLEOTIDE SEQUENCE [LARGE SCALE GENOMIC DNA]</scope>
</reference>
<sequence length="298" mass="31357">MRGRLTLPVFSLILLGYFVLPQFLHAYTSLTPTGFVNDFANLLTTDEIELLETQLRAFEASTTNEIALVTINSLEGDTIEGYAVSLFADWGIGKKDQDNGILLLVAKDDRKVRIEVGYGLEGAVPDATANQIIQKDILPRFKADDYSGGIQAGIENLIKASQYEYIATEIPSGSFWGLLNENFIVLFVAIVFVFQWLGAILGRSKSWWLGGVLGIIAGLSGGYVFSLGIGLAIALMIALGGFGLLFDFIVSSAFGAARSRGAKAPWWIGGGGTSGGSGSSFGGFGGGSSGGGGASGGW</sequence>
<dbReference type="PANTHER" id="PTHR30373">
    <property type="entry name" value="UPF0603 PROTEIN YGCG"/>
    <property type="match status" value="1"/>
</dbReference>
<proteinExistence type="predicted"/>
<evidence type="ECO:0000256" key="1">
    <source>
        <dbReference type="SAM" id="Phobius"/>
    </source>
</evidence>
<dbReference type="Gene3D" id="3.10.310.50">
    <property type="match status" value="1"/>
</dbReference>
<accession>A0A1G2M1F1</accession>
<evidence type="ECO:0000313" key="4">
    <source>
        <dbReference type="Proteomes" id="UP000178873"/>
    </source>
</evidence>
<dbReference type="Pfam" id="PF04536">
    <property type="entry name" value="TPM_phosphatase"/>
    <property type="match status" value="1"/>
</dbReference>
<organism evidence="3 4">
    <name type="scientific">Candidatus Taylorbacteria bacterium RIFCSPHIGHO2_01_FULL_46_22b</name>
    <dbReference type="NCBI Taxonomy" id="1802301"/>
    <lineage>
        <taxon>Bacteria</taxon>
        <taxon>Candidatus Tayloriibacteriota</taxon>
    </lineage>
</organism>
<evidence type="ECO:0000259" key="2">
    <source>
        <dbReference type="Pfam" id="PF04536"/>
    </source>
</evidence>
<dbReference type="EMBL" id="MHRF01000013">
    <property type="protein sequence ID" value="OHA17720.1"/>
    <property type="molecule type" value="Genomic_DNA"/>
</dbReference>
<feature type="transmembrane region" description="Helical" evidence="1">
    <location>
        <begin position="183"/>
        <end position="200"/>
    </location>
</feature>
<evidence type="ECO:0000313" key="3">
    <source>
        <dbReference type="EMBL" id="OHA17720.1"/>
    </source>
</evidence>
<feature type="transmembrane region" description="Helical" evidence="1">
    <location>
        <begin position="231"/>
        <end position="250"/>
    </location>
</feature>
<dbReference type="STRING" id="1802301.A2664_03855"/>
<dbReference type="InterPro" id="IPR007621">
    <property type="entry name" value="TPM_dom"/>
</dbReference>
<comment type="caution">
    <text evidence="3">The sequence shown here is derived from an EMBL/GenBank/DDBJ whole genome shotgun (WGS) entry which is preliminary data.</text>
</comment>
<feature type="domain" description="TPM" evidence="2">
    <location>
        <begin position="36"/>
        <end position="159"/>
    </location>
</feature>
<protein>
    <recommendedName>
        <fullName evidence="2">TPM domain-containing protein</fullName>
    </recommendedName>
</protein>
<dbReference type="Proteomes" id="UP000178873">
    <property type="component" value="Unassembled WGS sequence"/>
</dbReference>
<feature type="transmembrane region" description="Helical" evidence="1">
    <location>
        <begin position="207"/>
        <end position="225"/>
    </location>
</feature>